<comment type="catalytic activity">
    <reaction evidence="8">
        <text>apo-[ACP] + CoA = holo-[ACP] + adenosine 3',5'-bisphosphate + H(+)</text>
        <dbReference type="Rhea" id="RHEA:12068"/>
        <dbReference type="Rhea" id="RHEA-COMP:9685"/>
        <dbReference type="Rhea" id="RHEA-COMP:9690"/>
        <dbReference type="ChEBI" id="CHEBI:15378"/>
        <dbReference type="ChEBI" id="CHEBI:29999"/>
        <dbReference type="ChEBI" id="CHEBI:57287"/>
        <dbReference type="ChEBI" id="CHEBI:58343"/>
        <dbReference type="ChEBI" id="CHEBI:64479"/>
        <dbReference type="EC" id="2.7.8.7"/>
    </reaction>
</comment>
<evidence type="ECO:0000256" key="6">
    <source>
        <dbReference type="ARBA" id="ARBA00023098"/>
    </source>
</evidence>
<dbReference type="NCBIfam" id="TIGR00516">
    <property type="entry name" value="acpS"/>
    <property type="match status" value="1"/>
</dbReference>
<dbReference type="EMBL" id="MAMP01000004">
    <property type="protein sequence ID" value="OES46209.1"/>
    <property type="molecule type" value="Genomic_DNA"/>
</dbReference>
<dbReference type="EC" id="2.7.8.7" evidence="8"/>
<keyword evidence="2 8" id="KW-0808">Transferase</keyword>
<sequence>MIKGIGMDIIEIDRIQKLIERQPKFLERVLTPEEMRLFHEKTGTRRWEYAAGRFAVKEAFSKAEGTGIGETLSFQDIEVSSDRKGKPILIRPYSEGVHVTITHSRDYAAAVVVIES</sequence>
<protein>
    <recommendedName>
        <fullName evidence="8">Holo-[acyl-carrier-protein] synthase</fullName>
        <shortName evidence="8">Holo-ACP synthase</shortName>
        <ecNumber evidence="8">2.7.8.7</ecNumber>
    </recommendedName>
    <alternativeName>
        <fullName evidence="8">4'-phosphopantetheinyl transferase AcpS</fullName>
    </alternativeName>
</protein>
<feature type="binding site" evidence="8">
    <location>
        <position position="8"/>
    </location>
    <ligand>
        <name>Mg(2+)</name>
        <dbReference type="ChEBI" id="CHEBI:18420"/>
    </ligand>
</feature>
<feature type="domain" description="4'-phosphopantetheinyl transferase" evidence="9">
    <location>
        <begin position="4"/>
        <end position="112"/>
    </location>
</feature>
<dbReference type="Proteomes" id="UP000095658">
    <property type="component" value="Unassembled WGS sequence"/>
</dbReference>
<organism evidence="10 11">
    <name type="scientific">Domibacillus iocasae</name>
    <dbReference type="NCBI Taxonomy" id="1714016"/>
    <lineage>
        <taxon>Bacteria</taxon>
        <taxon>Bacillati</taxon>
        <taxon>Bacillota</taxon>
        <taxon>Bacilli</taxon>
        <taxon>Bacillales</taxon>
        <taxon>Bacillaceae</taxon>
        <taxon>Domibacillus</taxon>
    </lineage>
</organism>
<evidence type="ECO:0000256" key="3">
    <source>
        <dbReference type="ARBA" id="ARBA00022723"/>
    </source>
</evidence>
<evidence type="ECO:0000313" key="11">
    <source>
        <dbReference type="Proteomes" id="UP000095658"/>
    </source>
</evidence>
<dbReference type="GO" id="GO:0008897">
    <property type="term" value="F:holo-[acyl-carrier-protein] synthase activity"/>
    <property type="evidence" value="ECO:0007669"/>
    <property type="project" value="UniProtKB-UniRule"/>
</dbReference>
<dbReference type="InterPro" id="IPR008278">
    <property type="entry name" value="4-PPantetheinyl_Trfase_dom"/>
</dbReference>
<proteinExistence type="inferred from homology"/>
<reference evidence="10 11" key="1">
    <citation type="submission" date="2016-06" db="EMBL/GenBank/DDBJ databases">
        <title>Domibacillus iocasae genome sequencing.</title>
        <authorList>
            <person name="Verma A."/>
            <person name="Pal Y."/>
            <person name="Ojha A.K."/>
            <person name="Krishnamurthi S."/>
        </authorList>
    </citation>
    <scope>NUCLEOTIDE SEQUENCE [LARGE SCALE GENOMIC DNA]</scope>
    <source>
        <strain evidence="10 11">DSM 29979</strain>
    </source>
</reference>
<keyword evidence="3 8" id="KW-0479">Metal-binding</keyword>
<evidence type="ECO:0000256" key="7">
    <source>
        <dbReference type="ARBA" id="ARBA00023160"/>
    </source>
</evidence>
<comment type="cofactor">
    <cofactor evidence="8">
        <name>Mg(2+)</name>
        <dbReference type="ChEBI" id="CHEBI:18420"/>
    </cofactor>
</comment>
<keyword evidence="6 8" id="KW-0443">Lipid metabolism</keyword>
<comment type="caution">
    <text evidence="10">The sequence shown here is derived from an EMBL/GenBank/DDBJ whole genome shotgun (WGS) entry which is preliminary data.</text>
</comment>
<keyword evidence="7 8" id="KW-0275">Fatty acid biosynthesis</keyword>
<name>A0A1E7DT57_9BACI</name>
<dbReference type="Pfam" id="PF01648">
    <property type="entry name" value="ACPS"/>
    <property type="match status" value="1"/>
</dbReference>
<dbReference type="SUPFAM" id="SSF56214">
    <property type="entry name" value="4'-phosphopantetheinyl transferase"/>
    <property type="match status" value="1"/>
</dbReference>
<dbReference type="OrthoDB" id="517356at2"/>
<accession>A0A1E7DT57</accession>
<evidence type="ECO:0000256" key="8">
    <source>
        <dbReference type="HAMAP-Rule" id="MF_00101"/>
    </source>
</evidence>
<evidence type="ECO:0000256" key="5">
    <source>
        <dbReference type="ARBA" id="ARBA00022842"/>
    </source>
</evidence>
<keyword evidence="1 8" id="KW-0444">Lipid biosynthesis</keyword>
<keyword evidence="5 8" id="KW-0460">Magnesium</keyword>
<evidence type="ECO:0000259" key="9">
    <source>
        <dbReference type="Pfam" id="PF01648"/>
    </source>
</evidence>
<comment type="subcellular location">
    <subcellularLocation>
        <location evidence="8">Cytoplasm</location>
    </subcellularLocation>
</comment>
<keyword evidence="4 8" id="KW-0276">Fatty acid metabolism</keyword>
<dbReference type="GO" id="GO:0005737">
    <property type="term" value="C:cytoplasm"/>
    <property type="evidence" value="ECO:0007669"/>
    <property type="project" value="UniProtKB-SubCell"/>
</dbReference>
<evidence type="ECO:0000256" key="1">
    <source>
        <dbReference type="ARBA" id="ARBA00022516"/>
    </source>
</evidence>
<evidence type="ECO:0000256" key="4">
    <source>
        <dbReference type="ARBA" id="ARBA00022832"/>
    </source>
</evidence>
<comment type="similarity">
    <text evidence="8">Belongs to the P-Pant transferase superfamily. AcpS family.</text>
</comment>
<feature type="binding site" evidence="8">
    <location>
        <position position="58"/>
    </location>
    <ligand>
        <name>Mg(2+)</name>
        <dbReference type="ChEBI" id="CHEBI:18420"/>
    </ligand>
</feature>
<dbReference type="HAMAP" id="MF_00101">
    <property type="entry name" value="AcpS"/>
    <property type="match status" value="1"/>
</dbReference>
<dbReference type="Gene3D" id="3.90.470.20">
    <property type="entry name" value="4'-phosphopantetheinyl transferase domain"/>
    <property type="match status" value="1"/>
</dbReference>
<dbReference type="RefSeq" id="WP_069937110.1">
    <property type="nucleotide sequence ID" value="NZ_MAMP01000004.1"/>
</dbReference>
<keyword evidence="8" id="KW-0963">Cytoplasm</keyword>
<dbReference type="GO" id="GO:0000287">
    <property type="term" value="F:magnesium ion binding"/>
    <property type="evidence" value="ECO:0007669"/>
    <property type="project" value="UniProtKB-UniRule"/>
</dbReference>
<evidence type="ECO:0000256" key="2">
    <source>
        <dbReference type="ARBA" id="ARBA00022679"/>
    </source>
</evidence>
<dbReference type="InterPro" id="IPR037143">
    <property type="entry name" value="4-PPantetheinyl_Trfase_dom_sf"/>
</dbReference>
<gene>
    <name evidence="8" type="primary">acpS</name>
    <name evidence="10" type="ORF">BA724_15280</name>
</gene>
<dbReference type="InterPro" id="IPR002582">
    <property type="entry name" value="ACPS"/>
</dbReference>
<dbReference type="GO" id="GO:0006633">
    <property type="term" value="P:fatty acid biosynthetic process"/>
    <property type="evidence" value="ECO:0007669"/>
    <property type="project" value="UniProtKB-UniRule"/>
</dbReference>
<comment type="function">
    <text evidence="8">Transfers the 4'-phosphopantetheine moiety from coenzyme A to a Ser of acyl-carrier-protein.</text>
</comment>
<evidence type="ECO:0000313" key="10">
    <source>
        <dbReference type="EMBL" id="OES46209.1"/>
    </source>
</evidence>
<dbReference type="NCBIfam" id="TIGR00556">
    <property type="entry name" value="pantethn_trn"/>
    <property type="match status" value="1"/>
</dbReference>
<dbReference type="AlphaFoldDB" id="A0A1E7DT57"/>
<keyword evidence="11" id="KW-1185">Reference proteome</keyword>
<dbReference type="InterPro" id="IPR004568">
    <property type="entry name" value="Ppantetheine-prot_Trfase_dom"/>
</dbReference>
<dbReference type="STRING" id="1714016.BA724_15280"/>